<feature type="transmembrane region" description="Helical" evidence="6">
    <location>
        <begin position="344"/>
        <end position="365"/>
    </location>
</feature>
<comment type="subcellular location">
    <subcellularLocation>
        <location evidence="1">Membrane</location>
        <topology evidence="1">Multi-pass membrane protein</topology>
    </subcellularLocation>
</comment>
<keyword evidence="5 6" id="KW-0472">Membrane</keyword>
<keyword evidence="3" id="KW-0133">Cell shape</keyword>
<proteinExistence type="predicted"/>
<gene>
    <name evidence="7" type="ORF">WMO14_01575</name>
</gene>
<sequence>MFKKYKLRSYNFRLIALITITCIYALMVVNSANSSYTIKQGAGMAAAYLMMIFISFVDYKFITKYYWLWYAIGNILLVLVLLIGKSSHGAKRWLGIGTSFQIQPSEFMKLIIAIFLAKVISMYKDRLNTWKFLVIIALVLLVPILLIVKEPDLSTTVMVVLIVVTIIFCAGISYKIIGMVLLVVVPLIAAFLVYIIATPDPIFMEQYQRNRIVDFIYGSDSTDGTVSAGVYQQNYAVQAIGSGQLSGKGLNNEDPSSLKNAGYIAEAQNDFIFAVIGEELGFVGCLITIFLLFTIVIECIITAVRAKDLEGRLICCGVAAYIAFQTFINIGVVTKLLPNTGLPLPFFSCGVTSLVNLFAAMGIVLNINLQRNVDRDDEIFADDFRG</sequence>
<dbReference type="EMBL" id="JBBMER010000001">
    <property type="protein sequence ID" value="MEQ2378577.1"/>
    <property type="molecule type" value="Genomic_DNA"/>
</dbReference>
<evidence type="ECO:0000256" key="4">
    <source>
        <dbReference type="ARBA" id="ARBA00022989"/>
    </source>
</evidence>
<feature type="transmembrane region" description="Helical" evidence="6">
    <location>
        <begin position="154"/>
        <end position="172"/>
    </location>
</feature>
<feature type="transmembrane region" description="Helical" evidence="6">
    <location>
        <begin position="41"/>
        <end position="59"/>
    </location>
</feature>
<evidence type="ECO:0000256" key="3">
    <source>
        <dbReference type="ARBA" id="ARBA00022960"/>
    </source>
</evidence>
<feature type="transmembrane region" description="Helical" evidence="6">
    <location>
        <begin position="313"/>
        <end position="332"/>
    </location>
</feature>
<dbReference type="PANTHER" id="PTHR30474:SF1">
    <property type="entry name" value="PEPTIDOGLYCAN GLYCOSYLTRANSFERASE MRDB"/>
    <property type="match status" value="1"/>
</dbReference>
<dbReference type="InterPro" id="IPR001182">
    <property type="entry name" value="FtsW/RodA"/>
</dbReference>
<dbReference type="PANTHER" id="PTHR30474">
    <property type="entry name" value="CELL CYCLE PROTEIN"/>
    <property type="match status" value="1"/>
</dbReference>
<feature type="transmembrane region" description="Helical" evidence="6">
    <location>
        <begin position="66"/>
        <end position="87"/>
    </location>
</feature>
<keyword evidence="2 6" id="KW-0812">Transmembrane</keyword>
<name>A0ABV1BTD8_9FIRM</name>
<feature type="transmembrane region" description="Helical" evidence="6">
    <location>
        <begin position="179"/>
        <end position="197"/>
    </location>
</feature>
<feature type="transmembrane region" description="Helical" evidence="6">
    <location>
        <begin position="130"/>
        <end position="148"/>
    </location>
</feature>
<keyword evidence="4 6" id="KW-1133">Transmembrane helix</keyword>
<evidence type="ECO:0000256" key="5">
    <source>
        <dbReference type="ARBA" id="ARBA00023136"/>
    </source>
</evidence>
<keyword evidence="7" id="KW-0328">Glycosyltransferase</keyword>
<keyword evidence="7" id="KW-0808">Transferase</keyword>
<dbReference type="Pfam" id="PF01098">
    <property type="entry name" value="FTSW_RODA_SPOVE"/>
    <property type="match status" value="1"/>
</dbReference>
<dbReference type="GO" id="GO:0016757">
    <property type="term" value="F:glycosyltransferase activity"/>
    <property type="evidence" value="ECO:0007669"/>
    <property type="project" value="UniProtKB-KW"/>
</dbReference>
<evidence type="ECO:0000256" key="6">
    <source>
        <dbReference type="SAM" id="Phobius"/>
    </source>
</evidence>
<organism evidence="7 8">
    <name type="scientific">[Lactobacillus] rogosae</name>
    <dbReference type="NCBI Taxonomy" id="706562"/>
    <lineage>
        <taxon>Bacteria</taxon>
        <taxon>Bacillati</taxon>
        <taxon>Bacillota</taxon>
        <taxon>Clostridia</taxon>
        <taxon>Lachnospirales</taxon>
        <taxon>Lachnospiraceae</taxon>
        <taxon>Lachnospira</taxon>
    </lineage>
</organism>
<evidence type="ECO:0000256" key="1">
    <source>
        <dbReference type="ARBA" id="ARBA00004141"/>
    </source>
</evidence>
<comment type="caution">
    <text evidence="7">The sequence shown here is derived from an EMBL/GenBank/DDBJ whole genome shotgun (WGS) entry which is preliminary data.</text>
</comment>
<dbReference type="Proteomes" id="UP001442364">
    <property type="component" value="Unassembled WGS sequence"/>
</dbReference>
<protein>
    <submittedName>
        <fullName evidence="7">FtsW/RodA/SpoVE family cell cycle protein</fullName>
        <ecNumber evidence="7">2.4.1.129</ecNumber>
    </submittedName>
</protein>
<keyword evidence="8" id="KW-1185">Reference proteome</keyword>
<dbReference type="RefSeq" id="WP_055306595.1">
    <property type="nucleotide sequence ID" value="NZ_DAWDXV010000008.1"/>
</dbReference>
<dbReference type="EC" id="2.4.1.129" evidence="7"/>
<feature type="transmembrane region" description="Helical" evidence="6">
    <location>
        <begin position="280"/>
        <end position="301"/>
    </location>
</feature>
<evidence type="ECO:0000256" key="2">
    <source>
        <dbReference type="ARBA" id="ARBA00022692"/>
    </source>
</evidence>
<evidence type="ECO:0000313" key="8">
    <source>
        <dbReference type="Proteomes" id="UP001442364"/>
    </source>
</evidence>
<accession>A0ABV1BTD8</accession>
<feature type="transmembrane region" description="Helical" evidence="6">
    <location>
        <begin position="12"/>
        <end position="29"/>
    </location>
</feature>
<reference evidence="7 8" key="1">
    <citation type="submission" date="2024-03" db="EMBL/GenBank/DDBJ databases">
        <title>Human intestinal bacterial collection.</title>
        <authorList>
            <person name="Pauvert C."/>
            <person name="Hitch T.C.A."/>
            <person name="Clavel T."/>
        </authorList>
    </citation>
    <scope>NUCLEOTIDE SEQUENCE [LARGE SCALE GENOMIC DNA]</scope>
    <source>
        <strain evidence="7 8">CLA-AA-H255</strain>
    </source>
</reference>
<evidence type="ECO:0000313" key="7">
    <source>
        <dbReference type="EMBL" id="MEQ2378577.1"/>
    </source>
</evidence>